<accession>A0A0B7ASS5</accession>
<sequence>MVCMGLTGTTSSRYKSQIVYQPQTNGLCRANVDLQVIWVERARSHKLHTSHKKVVQEVVYVEQMQTYRWSVVA</sequence>
<dbReference type="EMBL" id="HACG01037219">
    <property type="protein sequence ID" value="CEK84084.1"/>
    <property type="molecule type" value="Transcribed_RNA"/>
</dbReference>
<gene>
    <name evidence="1" type="primary">ORF140619</name>
    <name evidence="2" type="synonym">ORF140622</name>
</gene>
<evidence type="ECO:0000313" key="1">
    <source>
        <dbReference type="EMBL" id="CEK84084.1"/>
    </source>
</evidence>
<dbReference type="AlphaFoldDB" id="A0A0B7ASS5"/>
<dbReference type="EMBL" id="HACG01037220">
    <property type="protein sequence ID" value="CEK84085.1"/>
    <property type="molecule type" value="Transcribed_RNA"/>
</dbReference>
<name>A0A0B7ASS5_9EUPU</name>
<organism evidence="1">
    <name type="scientific">Arion vulgaris</name>
    <dbReference type="NCBI Taxonomy" id="1028688"/>
    <lineage>
        <taxon>Eukaryota</taxon>
        <taxon>Metazoa</taxon>
        <taxon>Spiralia</taxon>
        <taxon>Lophotrochozoa</taxon>
        <taxon>Mollusca</taxon>
        <taxon>Gastropoda</taxon>
        <taxon>Heterobranchia</taxon>
        <taxon>Euthyneura</taxon>
        <taxon>Panpulmonata</taxon>
        <taxon>Eupulmonata</taxon>
        <taxon>Stylommatophora</taxon>
        <taxon>Helicina</taxon>
        <taxon>Arionoidea</taxon>
        <taxon>Arionidae</taxon>
        <taxon>Arion</taxon>
    </lineage>
</organism>
<evidence type="ECO:0000313" key="2">
    <source>
        <dbReference type="EMBL" id="CEK84085.1"/>
    </source>
</evidence>
<proteinExistence type="predicted"/>
<reference evidence="1" key="1">
    <citation type="submission" date="2014-12" db="EMBL/GenBank/DDBJ databases">
        <title>Insight into the proteome of Arion vulgaris.</title>
        <authorList>
            <person name="Aradska J."/>
            <person name="Bulat T."/>
            <person name="Smidak R."/>
            <person name="Sarate P."/>
            <person name="Gangsoo J."/>
            <person name="Sialana F."/>
            <person name="Bilban M."/>
            <person name="Lubec G."/>
        </authorList>
    </citation>
    <scope>NUCLEOTIDE SEQUENCE</scope>
    <source>
        <tissue evidence="1">Skin</tissue>
    </source>
</reference>
<protein>
    <submittedName>
        <fullName evidence="1">Uncharacterized protein</fullName>
    </submittedName>
</protein>